<gene>
    <name evidence="1" type="ORF">OLEA9_A111085</name>
</gene>
<dbReference type="Proteomes" id="UP000594638">
    <property type="component" value="Unassembled WGS sequence"/>
</dbReference>
<keyword evidence="2" id="KW-1185">Reference proteome</keyword>
<dbReference type="AlphaFoldDB" id="A0A8S0SFG2"/>
<sequence length="669" mass="75573">MSFDEMKLNATDATIVMMSSYLQLGRAAFGMPSLEHHNNNNDDEQSVKHFVNLIHDEICDKQSTTCQHTLDVTKKFMQAMTSAQEAATLTLNNHCNVARVLQSIATKWDDNLYKSRVEYVAFDNDFNAYAPGMTTQIIRMFYPQTLSRTALRLGPSDIVYALSWAELVNNFHSHHHRSSIIGFTTTKIIKFDVIANFVRSIYENPKIKILAPKKPSLTSSLIRLREERSWLKDTIIYVSVNNDEDGRASKAVLFMLRVSDPVDNNVAFKPKRHDQTFLAKYYRLCMFVFYDDNGDNNNNNVASRSAAIILQAIDESPVGRIAVGGVKSVPGFLNYHLSQYNWHRHDETTLKLNVSPHTDQFVNTVALFDCIHRHRYSSLPLSAKKPIWSFVDTDGTLAACLSSGVKYGAEIYRPIMSELQNSEKFLPYFVSEHDIVSLFTIVSPMLNQRASELKMIVTMRTNNGMLVTSDLVTTSKEDKLTRLTFPSTLVCIDVDVCNTDDRFHIFQHVLGSNVIEFVDADTSNVFTFISRQTICCAFKVGPAELMARAFADGRHIQKLDGSDKYVVCCSVEPNKIETRLKSVASVELLEQMFESKTSIVKLGARQLTANQMAVFEAQLDVYPRIDGYVCTGNWNNAKLVSFLARAMVVFPENIVQTLAKLIAIDQIQI</sequence>
<proteinExistence type="predicted"/>
<reference evidence="1 2" key="1">
    <citation type="submission" date="2019-12" db="EMBL/GenBank/DDBJ databases">
        <authorList>
            <person name="Alioto T."/>
            <person name="Alioto T."/>
            <person name="Gomez Garrido J."/>
        </authorList>
    </citation>
    <scope>NUCLEOTIDE SEQUENCE [LARGE SCALE GENOMIC DNA]</scope>
</reference>
<dbReference type="Gramene" id="OE9A111085T1">
    <property type="protein sequence ID" value="OE9A111085C1"/>
    <property type="gene ID" value="OE9A111085"/>
</dbReference>
<accession>A0A8S0SFG2</accession>
<evidence type="ECO:0000313" key="2">
    <source>
        <dbReference type="Proteomes" id="UP000594638"/>
    </source>
</evidence>
<protein>
    <submittedName>
        <fullName evidence="1">Uncharacterized protein</fullName>
    </submittedName>
</protein>
<name>A0A8S0SFG2_OLEEU</name>
<comment type="caution">
    <text evidence="1">The sequence shown here is derived from an EMBL/GenBank/DDBJ whole genome shotgun (WGS) entry which is preliminary data.</text>
</comment>
<dbReference type="EMBL" id="CACTIH010004712">
    <property type="protein sequence ID" value="CAA2991095.1"/>
    <property type="molecule type" value="Genomic_DNA"/>
</dbReference>
<organism evidence="1 2">
    <name type="scientific">Olea europaea subsp. europaea</name>
    <dbReference type="NCBI Taxonomy" id="158383"/>
    <lineage>
        <taxon>Eukaryota</taxon>
        <taxon>Viridiplantae</taxon>
        <taxon>Streptophyta</taxon>
        <taxon>Embryophyta</taxon>
        <taxon>Tracheophyta</taxon>
        <taxon>Spermatophyta</taxon>
        <taxon>Magnoliopsida</taxon>
        <taxon>eudicotyledons</taxon>
        <taxon>Gunneridae</taxon>
        <taxon>Pentapetalae</taxon>
        <taxon>asterids</taxon>
        <taxon>lamiids</taxon>
        <taxon>Lamiales</taxon>
        <taxon>Oleaceae</taxon>
        <taxon>Oleeae</taxon>
        <taxon>Olea</taxon>
    </lineage>
</organism>
<evidence type="ECO:0000313" key="1">
    <source>
        <dbReference type="EMBL" id="CAA2991095.1"/>
    </source>
</evidence>